<evidence type="ECO:0000256" key="2">
    <source>
        <dbReference type="ARBA" id="ARBA00022448"/>
    </source>
</evidence>
<protein>
    <submittedName>
        <fullName evidence="12">TonB-dependent receptor</fullName>
    </submittedName>
</protein>
<evidence type="ECO:0000256" key="8">
    <source>
        <dbReference type="ARBA" id="ARBA00023170"/>
    </source>
</evidence>
<evidence type="ECO:0000256" key="10">
    <source>
        <dbReference type="SAM" id="SignalP"/>
    </source>
</evidence>
<dbReference type="Gene3D" id="2.40.170.20">
    <property type="entry name" value="TonB-dependent receptor, beta-barrel domain"/>
    <property type="match status" value="1"/>
</dbReference>
<dbReference type="GO" id="GO:0015344">
    <property type="term" value="F:siderophore uptake transmembrane transporter activity"/>
    <property type="evidence" value="ECO:0007669"/>
    <property type="project" value="TreeGrafter"/>
</dbReference>
<dbReference type="AlphaFoldDB" id="A0A3P1CUC5"/>
<evidence type="ECO:0000259" key="11">
    <source>
        <dbReference type="Pfam" id="PF00593"/>
    </source>
</evidence>
<dbReference type="Gene3D" id="2.170.130.10">
    <property type="entry name" value="TonB-dependent receptor, plug domain"/>
    <property type="match status" value="1"/>
</dbReference>
<evidence type="ECO:0000256" key="3">
    <source>
        <dbReference type="ARBA" id="ARBA00022452"/>
    </source>
</evidence>
<dbReference type="PANTHER" id="PTHR30069">
    <property type="entry name" value="TONB-DEPENDENT OUTER MEMBRANE RECEPTOR"/>
    <property type="match status" value="1"/>
</dbReference>
<evidence type="ECO:0000256" key="5">
    <source>
        <dbReference type="ARBA" id="ARBA00022729"/>
    </source>
</evidence>
<dbReference type="PANTHER" id="PTHR30069:SF29">
    <property type="entry name" value="HEMOGLOBIN AND HEMOGLOBIN-HAPTOGLOBIN-BINDING PROTEIN 1-RELATED"/>
    <property type="match status" value="1"/>
</dbReference>
<dbReference type="Gene3D" id="2.60.40.1120">
    <property type="entry name" value="Carboxypeptidase-like, regulatory domain"/>
    <property type="match status" value="1"/>
</dbReference>
<evidence type="ECO:0000256" key="6">
    <source>
        <dbReference type="ARBA" id="ARBA00023077"/>
    </source>
</evidence>
<dbReference type="Proteomes" id="UP000274271">
    <property type="component" value="Unassembled WGS sequence"/>
</dbReference>
<dbReference type="InterPro" id="IPR039426">
    <property type="entry name" value="TonB-dep_rcpt-like"/>
</dbReference>
<dbReference type="SUPFAM" id="SSF49464">
    <property type="entry name" value="Carboxypeptidase regulatory domain-like"/>
    <property type="match status" value="1"/>
</dbReference>
<feature type="chain" id="PRO_5018306066" evidence="10">
    <location>
        <begin position="23"/>
        <end position="791"/>
    </location>
</feature>
<name>A0A3P1CUC5_9BACT</name>
<organism evidence="12 13">
    <name type="scientific">Larkinella knui</name>
    <dbReference type="NCBI Taxonomy" id="2025310"/>
    <lineage>
        <taxon>Bacteria</taxon>
        <taxon>Pseudomonadati</taxon>
        <taxon>Bacteroidota</taxon>
        <taxon>Cytophagia</taxon>
        <taxon>Cytophagales</taxon>
        <taxon>Spirosomataceae</taxon>
        <taxon>Larkinella</taxon>
    </lineage>
</organism>
<evidence type="ECO:0000313" key="12">
    <source>
        <dbReference type="EMBL" id="RRB16917.1"/>
    </source>
</evidence>
<comment type="subcellular location">
    <subcellularLocation>
        <location evidence="1">Cell outer membrane</location>
        <topology evidence="1">Multi-pass membrane protein</topology>
    </subcellularLocation>
</comment>
<dbReference type="OrthoDB" id="9804995at2"/>
<keyword evidence="6" id="KW-0798">TonB box</keyword>
<dbReference type="InterPro" id="IPR037066">
    <property type="entry name" value="Plug_dom_sf"/>
</dbReference>
<dbReference type="SUPFAM" id="SSF56935">
    <property type="entry name" value="Porins"/>
    <property type="match status" value="1"/>
</dbReference>
<keyword evidence="3" id="KW-1134">Transmembrane beta strand</keyword>
<reference evidence="12 13" key="1">
    <citation type="submission" date="2018-11" db="EMBL/GenBank/DDBJ databases">
        <authorList>
            <person name="Zhou Z."/>
            <person name="Wang G."/>
        </authorList>
    </citation>
    <scope>NUCLEOTIDE SEQUENCE [LARGE SCALE GENOMIC DNA]</scope>
    <source>
        <strain evidence="12 13">KCTC42998</strain>
    </source>
</reference>
<dbReference type="InterPro" id="IPR008969">
    <property type="entry name" value="CarboxyPept-like_regulatory"/>
</dbReference>
<feature type="signal peptide" evidence="10">
    <location>
        <begin position="1"/>
        <end position="22"/>
    </location>
</feature>
<keyword evidence="7" id="KW-0472">Membrane</keyword>
<keyword evidence="9" id="KW-0998">Cell outer membrane</keyword>
<keyword evidence="2" id="KW-0813">Transport</keyword>
<dbReference type="InterPro" id="IPR036942">
    <property type="entry name" value="Beta-barrel_TonB_sf"/>
</dbReference>
<evidence type="ECO:0000313" key="13">
    <source>
        <dbReference type="Proteomes" id="UP000274271"/>
    </source>
</evidence>
<sequence length="791" mass="88128">MKRIVFLLLLAAALLVSYRSRAQTTGQTIKGLVFDRQSQAPLPGVNLIVVGLSPQKGATSDGEGHVRITDVTPGRYDLKASGVGYKELLLPNVLVTAGKQVVLEIGLEEYAGALQEVVVRGTRKNATANEMTTVSGRSFSMEEASRYAGGRADPARLVANFAGVSAPNDYRNDIIVRGNSPTGVLWRIEGLNVPSPNHFATLSATGAPVTLLNTNVLRSSDFFTSAFPAEYGNATAGVFDVGLRNGTTDKPEHTLQFGLFTGLEAVSEGPLRKGGNASYLVAYRYSFTGLAKELGIPIGSTAIPHYQDVSFKINSGTTRVGRFTLFGVGGLSDIAIKHDEIDSSDVFADPRRDTYSRSKLGFVGLRHTLRLGKDAYWNTVLGTSYSGNASRQDTLQEPATGVRVREVNSRETRYSFHTVVNAKLNARFTARAGLQGEFYQLNLLLRDREYTPDWNYVWDSKRNTQLWSAYLQARYSLTGRLTLNAGVRTQHLTLNQHTSLEPRLGLQYQINERSSLSAAYGYHSQMQPLNVYFYRGLLPDGQYDESNQQLDFTTSQHWVLGYDLLPFENWRIKLEAYYQRLSQVPVTRQRSSFSLLNEGASYQQTEQGFLINHGTGTNRGVELTVEKFFSRGFYGLLTGSVYQSTYQGSDQIRRSTAFDGRFVYNLLVGKEFKIGRLKQNALTVDYKVTHAGGRPYTPVDLAASQRAGKEVLLGDSDAFSQRLPDFFRMDIKVGVTFNSKQKKRTHAIYYDLQNVTNNQNVFARQYNKVTRQVNTAYQIGFIPNFVYKLQF</sequence>
<dbReference type="EMBL" id="RQJP01000001">
    <property type="protein sequence ID" value="RRB16917.1"/>
    <property type="molecule type" value="Genomic_DNA"/>
</dbReference>
<evidence type="ECO:0000256" key="9">
    <source>
        <dbReference type="ARBA" id="ARBA00023237"/>
    </source>
</evidence>
<keyword evidence="13" id="KW-1185">Reference proteome</keyword>
<gene>
    <name evidence="12" type="ORF">EHT87_01100</name>
</gene>
<keyword evidence="5 10" id="KW-0732">Signal</keyword>
<dbReference type="RefSeq" id="WP_124903000.1">
    <property type="nucleotide sequence ID" value="NZ_RQJP01000001.1"/>
</dbReference>
<keyword evidence="8 12" id="KW-0675">Receptor</keyword>
<accession>A0A3P1CUC5</accession>
<proteinExistence type="predicted"/>
<dbReference type="Pfam" id="PF13620">
    <property type="entry name" value="CarboxypepD_reg"/>
    <property type="match status" value="1"/>
</dbReference>
<keyword evidence="4" id="KW-0812">Transmembrane</keyword>
<dbReference type="GO" id="GO:0009279">
    <property type="term" value="C:cell outer membrane"/>
    <property type="evidence" value="ECO:0007669"/>
    <property type="project" value="UniProtKB-SubCell"/>
</dbReference>
<evidence type="ECO:0000256" key="1">
    <source>
        <dbReference type="ARBA" id="ARBA00004571"/>
    </source>
</evidence>
<comment type="caution">
    <text evidence="12">The sequence shown here is derived from an EMBL/GenBank/DDBJ whole genome shotgun (WGS) entry which is preliminary data.</text>
</comment>
<evidence type="ECO:0000256" key="4">
    <source>
        <dbReference type="ARBA" id="ARBA00022692"/>
    </source>
</evidence>
<dbReference type="Pfam" id="PF00593">
    <property type="entry name" value="TonB_dep_Rec_b-barrel"/>
    <property type="match status" value="1"/>
</dbReference>
<feature type="domain" description="TonB-dependent receptor-like beta-barrel" evidence="11">
    <location>
        <begin position="326"/>
        <end position="740"/>
    </location>
</feature>
<dbReference type="InterPro" id="IPR000531">
    <property type="entry name" value="Beta-barrel_TonB"/>
</dbReference>
<evidence type="ECO:0000256" key="7">
    <source>
        <dbReference type="ARBA" id="ARBA00023136"/>
    </source>
</evidence>
<dbReference type="GO" id="GO:0044718">
    <property type="term" value="P:siderophore transmembrane transport"/>
    <property type="evidence" value="ECO:0007669"/>
    <property type="project" value="TreeGrafter"/>
</dbReference>